<dbReference type="EMBL" id="RHFK02000005">
    <property type="protein sequence ID" value="TWW75917.1"/>
    <property type="molecule type" value="Genomic_DNA"/>
</dbReference>
<evidence type="ECO:0000313" key="2">
    <source>
        <dbReference type="EMBL" id="TWW75917.1"/>
    </source>
</evidence>
<dbReference type="Gene3D" id="2.20.70.10">
    <property type="match status" value="1"/>
</dbReference>
<dbReference type="SMART" id="SM00456">
    <property type="entry name" value="WW"/>
    <property type="match status" value="1"/>
</dbReference>
<comment type="caution">
    <text evidence="2">The sequence shown here is derived from an EMBL/GenBank/DDBJ whole genome shotgun (WGS) entry which is preliminary data.</text>
</comment>
<evidence type="ECO:0000259" key="1">
    <source>
        <dbReference type="PROSITE" id="PS50020"/>
    </source>
</evidence>
<feature type="domain" description="WW" evidence="1">
    <location>
        <begin position="55"/>
        <end position="88"/>
    </location>
</feature>
<evidence type="ECO:0000313" key="3">
    <source>
        <dbReference type="Proteomes" id="UP000324091"/>
    </source>
</evidence>
<proteinExistence type="predicted"/>
<dbReference type="PROSITE" id="PS50020">
    <property type="entry name" value="WW_DOMAIN_2"/>
    <property type="match status" value="1"/>
</dbReference>
<dbReference type="AlphaFoldDB" id="A0A5C6PCJ6"/>
<organism evidence="2 3">
    <name type="scientific">Takifugu flavidus</name>
    <name type="common">sansaifugu</name>
    <dbReference type="NCBI Taxonomy" id="433684"/>
    <lineage>
        <taxon>Eukaryota</taxon>
        <taxon>Metazoa</taxon>
        <taxon>Chordata</taxon>
        <taxon>Craniata</taxon>
        <taxon>Vertebrata</taxon>
        <taxon>Euteleostomi</taxon>
        <taxon>Actinopterygii</taxon>
        <taxon>Neopterygii</taxon>
        <taxon>Teleostei</taxon>
        <taxon>Neoteleostei</taxon>
        <taxon>Acanthomorphata</taxon>
        <taxon>Eupercaria</taxon>
        <taxon>Tetraodontiformes</taxon>
        <taxon>Tetradontoidea</taxon>
        <taxon>Tetraodontidae</taxon>
        <taxon>Takifugu</taxon>
    </lineage>
</organism>
<sequence length="159" mass="16282">MTGTVALPCGLLPPALSIRRCQGFRVRAASARAEPRGCPTVSAVMAAELQPEWASSLPPSWSYGVTRDGRLFFINEEAKSTTWLHPGSGEAALTGHRTTPGKVSLRGGSGSARVSLLVRRHLPRLGPGGAAVTAVGAGFGGPCGPLTPTSDAPQTNPGT</sequence>
<dbReference type="InterPro" id="IPR036020">
    <property type="entry name" value="WW_dom_sf"/>
</dbReference>
<dbReference type="Proteomes" id="UP000324091">
    <property type="component" value="Chromosome 13"/>
</dbReference>
<name>A0A5C6PCJ6_9TELE</name>
<keyword evidence="3" id="KW-1185">Reference proteome</keyword>
<dbReference type="PROSITE" id="PS01159">
    <property type="entry name" value="WW_DOMAIN_1"/>
    <property type="match status" value="1"/>
</dbReference>
<accession>A0A5C6PCJ6</accession>
<protein>
    <submittedName>
        <fullName evidence="2">Pleckstrin-like proteiny domain-containing family A member 5</fullName>
    </submittedName>
</protein>
<dbReference type="SUPFAM" id="SSF51045">
    <property type="entry name" value="WW domain"/>
    <property type="match status" value="1"/>
</dbReference>
<dbReference type="CDD" id="cd00201">
    <property type="entry name" value="WW"/>
    <property type="match status" value="1"/>
</dbReference>
<reference evidence="2 3" key="1">
    <citation type="submission" date="2019-04" db="EMBL/GenBank/DDBJ databases">
        <title>Chromosome genome assembly for Takifugu flavidus.</title>
        <authorList>
            <person name="Xiao S."/>
        </authorList>
    </citation>
    <scope>NUCLEOTIDE SEQUENCE [LARGE SCALE GENOMIC DNA]</scope>
    <source>
        <strain evidence="2">HTHZ2018</strain>
        <tissue evidence="2">Muscle</tissue>
    </source>
</reference>
<gene>
    <name evidence="2" type="ORF">D4764_13G0005790</name>
</gene>
<dbReference type="InterPro" id="IPR001202">
    <property type="entry name" value="WW_dom"/>
</dbReference>